<gene>
    <name evidence="2" type="ORF">BV898_05848</name>
</gene>
<keyword evidence="3" id="KW-1185">Reference proteome</keyword>
<evidence type="ECO:0000313" key="3">
    <source>
        <dbReference type="Proteomes" id="UP000192578"/>
    </source>
</evidence>
<proteinExistence type="predicted"/>
<reference evidence="3" key="1">
    <citation type="submission" date="2017-01" db="EMBL/GenBank/DDBJ databases">
        <title>Comparative genomics of anhydrobiosis in the tardigrade Hypsibius dujardini.</title>
        <authorList>
            <person name="Yoshida Y."/>
            <person name="Koutsovoulos G."/>
            <person name="Laetsch D."/>
            <person name="Stevens L."/>
            <person name="Kumar S."/>
            <person name="Horikawa D."/>
            <person name="Ishino K."/>
            <person name="Komine S."/>
            <person name="Tomita M."/>
            <person name="Blaxter M."/>
            <person name="Arakawa K."/>
        </authorList>
    </citation>
    <scope>NUCLEOTIDE SEQUENCE [LARGE SCALE GENOMIC DNA]</scope>
    <source>
        <strain evidence="3">Z151</strain>
    </source>
</reference>
<evidence type="ECO:0000256" key="1">
    <source>
        <dbReference type="SAM" id="MobiDB-lite"/>
    </source>
</evidence>
<organism evidence="2 3">
    <name type="scientific">Hypsibius exemplaris</name>
    <name type="common">Freshwater tardigrade</name>
    <dbReference type="NCBI Taxonomy" id="2072580"/>
    <lineage>
        <taxon>Eukaryota</taxon>
        <taxon>Metazoa</taxon>
        <taxon>Ecdysozoa</taxon>
        <taxon>Tardigrada</taxon>
        <taxon>Eutardigrada</taxon>
        <taxon>Parachela</taxon>
        <taxon>Hypsibioidea</taxon>
        <taxon>Hypsibiidae</taxon>
        <taxon>Hypsibius</taxon>
    </lineage>
</organism>
<dbReference type="AlphaFoldDB" id="A0A1W0WYL8"/>
<dbReference type="Proteomes" id="UP000192578">
    <property type="component" value="Unassembled WGS sequence"/>
</dbReference>
<dbReference type="EMBL" id="MTYJ01000032">
    <property type="protein sequence ID" value="OQV20297.1"/>
    <property type="molecule type" value="Genomic_DNA"/>
</dbReference>
<name>A0A1W0WYL8_HYPEX</name>
<feature type="region of interest" description="Disordered" evidence="1">
    <location>
        <begin position="1"/>
        <end position="29"/>
    </location>
</feature>
<accession>A0A1W0WYL8</accession>
<comment type="caution">
    <text evidence="2">The sequence shown here is derived from an EMBL/GenBank/DDBJ whole genome shotgun (WGS) entry which is preliminary data.</text>
</comment>
<evidence type="ECO:0000313" key="2">
    <source>
        <dbReference type="EMBL" id="OQV20297.1"/>
    </source>
</evidence>
<protein>
    <submittedName>
        <fullName evidence="2">Uncharacterized protein</fullName>
    </submittedName>
</protein>
<sequence>MSTGTASHNSDSDYEDDTGCFPSSRHLGKELPQPCVSLSISPSKGRNSDSIKFIQASSRKISSQSFAKLLAGLDMEKCHSVAERILNRPVMKAFAADSHFTKEAIPLASGLSLVDF</sequence>